<protein>
    <submittedName>
        <fullName evidence="1">Uncharacterized protein</fullName>
    </submittedName>
</protein>
<sequence length="113" mass="12051">MLLDRTAFVSALSPESGDKESFTTFSGFMFAGTQSAAIRVNIQPASPELTAISEGEVFKTYKAFTTASGVIEGMLLTVSGTNELFRVRGREAFGYGAGQHYELTLVKSNPNGA</sequence>
<organism evidence="1 2">
    <name type="scientific">Candidatus Dojkabacteria bacterium</name>
    <dbReference type="NCBI Taxonomy" id="2099670"/>
    <lineage>
        <taxon>Bacteria</taxon>
        <taxon>Candidatus Dojkabacteria</taxon>
    </lineage>
</organism>
<comment type="caution">
    <text evidence="1">The sequence shown here is derived from an EMBL/GenBank/DDBJ whole genome shotgun (WGS) entry which is preliminary data.</text>
</comment>
<evidence type="ECO:0000313" key="1">
    <source>
        <dbReference type="EMBL" id="TXG76782.1"/>
    </source>
</evidence>
<evidence type="ECO:0000313" key="2">
    <source>
        <dbReference type="Proteomes" id="UP000321026"/>
    </source>
</evidence>
<gene>
    <name evidence="1" type="ORF">E6Q11_04070</name>
</gene>
<dbReference type="Proteomes" id="UP000321026">
    <property type="component" value="Unassembled WGS sequence"/>
</dbReference>
<proteinExistence type="predicted"/>
<dbReference type="AlphaFoldDB" id="A0A5C7J767"/>
<name>A0A5C7J767_9BACT</name>
<dbReference type="EMBL" id="SSDS01000064">
    <property type="protein sequence ID" value="TXG76782.1"/>
    <property type="molecule type" value="Genomic_DNA"/>
</dbReference>
<accession>A0A5C7J767</accession>
<reference evidence="1 2" key="1">
    <citation type="submission" date="2018-09" db="EMBL/GenBank/DDBJ databases">
        <title>Metagenome Assembled Genomes from an Advanced Water Purification Facility.</title>
        <authorList>
            <person name="Stamps B.W."/>
            <person name="Spear J.R."/>
        </authorList>
    </citation>
    <scope>NUCLEOTIDE SEQUENCE [LARGE SCALE GENOMIC DNA]</scope>
    <source>
        <strain evidence="1">Bin_63_2</strain>
    </source>
</reference>